<dbReference type="PANTHER" id="PTHR22911:SF103">
    <property type="entry name" value="BLR2811 PROTEIN"/>
    <property type="match status" value="1"/>
</dbReference>
<dbReference type="Proteomes" id="UP000617355">
    <property type="component" value="Unassembled WGS sequence"/>
</dbReference>
<feature type="transmembrane region" description="Helical" evidence="1">
    <location>
        <begin position="150"/>
        <end position="168"/>
    </location>
</feature>
<dbReference type="RefSeq" id="WP_188527364.1">
    <property type="nucleotide sequence ID" value="NZ_BMGI01000002.1"/>
</dbReference>
<evidence type="ECO:0000256" key="1">
    <source>
        <dbReference type="SAM" id="Phobius"/>
    </source>
</evidence>
<name>A0ABQ1QLZ3_9RHOB</name>
<feature type="transmembrane region" description="Helical" evidence="1">
    <location>
        <begin position="207"/>
        <end position="229"/>
    </location>
</feature>
<proteinExistence type="predicted"/>
<dbReference type="InterPro" id="IPR000620">
    <property type="entry name" value="EamA_dom"/>
</dbReference>
<feature type="transmembrane region" description="Helical" evidence="1">
    <location>
        <begin position="180"/>
        <end position="201"/>
    </location>
</feature>
<dbReference type="Gene3D" id="1.10.3730.20">
    <property type="match status" value="1"/>
</dbReference>
<protein>
    <submittedName>
        <fullName evidence="3">DMT transporter permease</fullName>
    </submittedName>
</protein>
<feature type="domain" description="EamA" evidence="2">
    <location>
        <begin position="10"/>
        <end position="140"/>
    </location>
</feature>
<dbReference type="PANTHER" id="PTHR22911">
    <property type="entry name" value="ACYL-MALONYL CONDENSING ENZYME-RELATED"/>
    <property type="match status" value="1"/>
</dbReference>
<keyword evidence="1" id="KW-0812">Transmembrane</keyword>
<comment type="caution">
    <text evidence="3">The sequence shown here is derived from an EMBL/GenBank/DDBJ whole genome shotgun (WGS) entry which is preliminary data.</text>
</comment>
<keyword evidence="1" id="KW-1133">Transmembrane helix</keyword>
<gene>
    <name evidence="3" type="ORF">GCM10011358_18760</name>
</gene>
<accession>A0ABQ1QLZ3</accession>
<feature type="transmembrane region" description="Helical" evidence="1">
    <location>
        <begin position="7"/>
        <end position="28"/>
    </location>
</feature>
<dbReference type="SUPFAM" id="SSF103481">
    <property type="entry name" value="Multidrug resistance efflux transporter EmrE"/>
    <property type="match status" value="2"/>
</dbReference>
<evidence type="ECO:0000259" key="2">
    <source>
        <dbReference type="Pfam" id="PF00892"/>
    </source>
</evidence>
<evidence type="ECO:0000313" key="3">
    <source>
        <dbReference type="EMBL" id="GGD34983.1"/>
    </source>
</evidence>
<dbReference type="Pfam" id="PF00892">
    <property type="entry name" value="EamA"/>
    <property type="match status" value="2"/>
</dbReference>
<feature type="domain" description="EamA" evidence="2">
    <location>
        <begin position="151"/>
        <end position="274"/>
    </location>
</feature>
<evidence type="ECO:0000313" key="4">
    <source>
        <dbReference type="Proteomes" id="UP000617355"/>
    </source>
</evidence>
<organism evidence="3 4">
    <name type="scientific">Sinisalibacter lacisalsi</name>
    <dbReference type="NCBI Taxonomy" id="1526570"/>
    <lineage>
        <taxon>Bacteria</taxon>
        <taxon>Pseudomonadati</taxon>
        <taxon>Pseudomonadota</taxon>
        <taxon>Alphaproteobacteria</taxon>
        <taxon>Rhodobacterales</taxon>
        <taxon>Roseobacteraceae</taxon>
        <taxon>Sinisalibacter</taxon>
    </lineage>
</organism>
<keyword evidence="4" id="KW-1185">Reference proteome</keyword>
<feature type="transmembrane region" description="Helical" evidence="1">
    <location>
        <begin position="262"/>
        <end position="280"/>
    </location>
</feature>
<feature type="transmembrane region" description="Helical" evidence="1">
    <location>
        <begin position="40"/>
        <end position="61"/>
    </location>
</feature>
<sequence length="297" mass="32235">MKALSPVGAGIGLYLLAVLNMTVMDIFAKTLTQELPVVQVVWARYAGQTILVTVLLLPRLGQVVRTRHPWLQFLRSLFLLIATTMFFFAISRLGLAEATALMNVNPVLITLGAALFLGERIGMRRVFGILAAMTGALIVIRPGTDVFSPNAFFALAGAVFYAGFALVTRFVGRGETVWTSLFYTALLGALVLSVVVVPVWQTPSPRAAMMMLAIGGIAALGQFLLIRAFMLAEASLVAPFSYAGLLFATIWGILFFDEWPDAATIFGAMIIAAAGVYVWHRETRDARARREAELSAE</sequence>
<dbReference type="InterPro" id="IPR037185">
    <property type="entry name" value="EmrE-like"/>
</dbReference>
<dbReference type="EMBL" id="BMGI01000002">
    <property type="protein sequence ID" value="GGD34983.1"/>
    <property type="molecule type" value="Genomic_DNA"/>
</dbReference>
<keyword evidence="1" id="KW-0472">Membrane</keyword>
<feature type="transmembrane region" description="Helical" evidence="1">
    <location>
        <begin position="236"/>
        <end position="256"/>
    </location>
</feature>
<feature type="transmembrane region" description="Helical" evidence="1">
    <location>
        <begin position="100"/>
        <end position="118"/>
    </location>
</feature>
<feature type="transmembrane region" description="Helical" evidence="1">
    <location>
        <begin position="125"/>
        <end position="144"/>
    </location>
</feature>
<reference evidence="4" key="1">
    <citation type="journal article" date="2019" name="Int. J. Syst. Evol. Microbiol.">
        <title>The Global Catalogue of Microorganisms (GCM) 10K type strain sequencing project: providing services to taxonomists for standard genome sequencing and annotation.</title>
        <authorList>
            <consortium name="The Broad Institute Genomics Platform"/>
            <consortium name="The Broad Institute Genome Sequencing Center for Infectious Disease"/>
            <person name="Wu L."/>
            <person name="Ma J."/>
        </authorList>
    </citation>
    <scope>NUCLEOTIDE SEQUENCE [LARGE SCALE GENOMIC DNA]</scope>
    <source>
        <strain evidence="4">CGMCC 1.12922</strain>
    </source>
</reference>
<feature type="transmembrane region" description="Helical" evidence="1">
    <location>
        <begin position="73"/>
        <end position="94"/>
    </location>
</feature>